<protein>
    <recommendedName>
        <fullName evidence="3">Transposase</fullName>
    </recommendedName>
</protein>
<sequence length="107" mass="12867">MAKWEQLDAQRWRGWRSEVYREQTQYFRNHQHRMDYPRYIANGWQIGSGPVESGCKRLVTQRLKGAGMRWKERGTNTMCHLRALLLSHPSQWNHYWAASEPTLHLQN</sequence>
<keyword evidence="2" id="KW-1185">Reference proteome</keyword>
<name>A0A517Y484_9BACT</name>
<evidence type="ECO:0000313" key="2">
    <source>
        <dbReference type="Proteomes" id="UP000315017"/>
    </source>
</evidence>
<dbReference type="Proteomes" id="UP000315017">
    <property type="component" value="Chromosome"/>
</dbReference>
<dbReference type="KEGG" id="aagg:ETAA8_01290"/>
<proteinExistence type="predicted"/>
<accession>A0A517Y484</accession>
<evidence type="ECO:0008006" key="3">
    <source>
        <dbReference type="Google" id="ProtNLM"/>
    </source>
</evidence>
<organism evidence="1 2">
    <name type="scientific">Anatilimnocola aggregata</name>
    <dbReference type="NCBI Taxonomy" id="2528021"/>
    <lineage>
        <taxon>Bacteria</taxon>
        <taxon>Pseudomonadati</taxon>
        <taxon>Planctomycetota</taxon>
        <taxon>Planctomycetia</taxon>
        <taxon>Pirellulales</taxon>
        <taxon>Pirellulaceae</taxon>
        <taxon>Anatilimnocola</taxon>
    </lineage>
</organism>
<dbReference type="EMBL" id="CP036274">
    <property type="protein sequence ID" value="QDU25068.1"/>
    <property type="molecule type" value="Genomic_DNA"/>
</dbReference>
<evidence type="ECO:0000313" key="1">
    <source>
        <dbReference type="EMBL" id="QDU25068.1"/>
    </source>
</evidence>
<reference evidence="1 2" key="1">
    <citation type="submission" date="2019-02" db="EMBL/GenBank/DDBJ databases">
        <title>Deep-cultivation of Planctomycetes and their phenomic and genomic characterization uncovers novel biology.</title>
        <authorList>
            <person name="Wiegand S."/>
            <person name="Jogler M."/>
            <person name="Boedeker C."/>
            <person name="Pinto D."/>
            <person name="Vollmers J."/>
            <person name="Rivas-Marin E."/>
            <person name="Kohn T."/>
            <person name="Peeters S.H."/>
            <person name="Heuer A."/>
            <person name="Rast P."/>
            <person name="Oberbeckmann S."/>
            <person name="Bunk B."/>
            <person name="Jeske O."/>
            <person name="Meyerdierks A."/>
            <person name="Storesund J.E."/>
            <person name="Kallscheuer N."/>
            <person name="Luecker S."/>
            <person name="Lage O.M."/>
            <person name="Pohl T."/>
            <person name="Merkel B.J."/>
            <person name="Hornburger P."/>
            <person name="Mueller R.-W."/>
            <person name="Bruemmer F."/>
            <person name="Labrenz M."/>
            <person name="Spormann A.M."/>
            <person name="Op den Camp H."/>
            <person name="Overmann J."/>
            <person name="Amann R."/>
            <person name="Jetten M.S.M."/>
            <person name="Mascher T."/>
            <person name="Medema M.H."/>
            <person name="Devos D.P."/>
            <person name="Kaster A.-K."/>
            <person name="Ovreas L."/>
            <person name="Rohde M."/>
            <person name="Galperin M.Y."/>
            <person name="Jogler C."/>
        </authorList>
    </citation>
    <scope>NUCLEOTIDE SEQUENCE [LARGE SCALE GENOMIC DNA]</scope>
    <source>
        <strain evidence="1 2">ETA_A8</strain>
    </source>
</reference>
<dbReference type="AlphaFoldDB" id="A0A517Y484"/>
<gene>
    <name evidence="1" type="ORF">ETAA8_01290</name>
</gene>